<evidence type="ECO:0000256" key="1">
    <source>
        <dbReference type="PROSITE-ProRule" id="PRU00042"/>
    </source>
</evidence>
<feature type="domain" description="C2H2-type" evidence="2">
    <location>
        <begin position="223"/>
        <end position="250"/>
    </location>
</feature>
<sequence length="577" mass="65661">MAPQGSAPFSSIFYLTKRKKLSEKLFEHKTETSDPDYQYNYENVYYPSFQRESYSNVGVHKNLIHLSQDRRKFETSDGTELDVDDGLTRGLNCLSQLSNLISLNDIDDFSRGYLHRGQPEDNFTGKIDDIANMLEINGYTSIEGAEYKSLERDIELSNSYVGPLNVSEVGNLLVLALKLQESEKLDLDLERRLEVSAQLWKNNRVPNTVSVFLISSLYKNRPHQCETCGLRFSITDTKRRHELTHKSKSHGFWHSLEGWVHLSSKAAFGFTYTRAMVTLDTFKRLLRDIPSDKENVAWLRQMLFSNDQNLDRVDLDEDVQEFQDDLDDKMVPSSENLGDETTLWSWGTGGACDHVPQDAPLAEVPSEDLDPGLLFEMVKNLKLNLFMINLHKPVLGSFGDMARSFCVICRDAIRCEFDVKYSKFVYVDASSFQLDFGLLSKLFSRPVPLSYLISMHCLDGLSAVELIKKISPIKLVAFDVRSKMALAINDWGFKYVHEMLDIDGAVPKMDDVRYIDKLFRGWRNPFKISGAGAPGLLFSHSSCLKLLLNSHLRLAKLKAASDESEVLYRFLGELALA</sequence>
<evidence type="ECO:0000313" key="3">
    <source>
        <dbReference type="EMBL" id="UKJ87621.2"/>
    </source>
</evidence>
<dbReference type="Proteomes" id="UP000244803">
    <property type="component" value="Chromosome 1"/>
</dbReference>
<dbReference type="PROSITE" id="PS50157">
    <property type="entry name" value="ZINC_FINGER_C2H2_2"/>
    <property type="match status" value="1"/>
</dbReference>
<accession>A0A976M5M2</accession>
<dbReference type="OrthoDB" id="4748970at2759"/>
<evidence type="ECO:0000313" key="4">
    <source>
        <dbReference type="Proteomes" id="UP000244803"/>
    </source>
</evidence>
<organism evidence="3 4">
    <name type="scientific">Theileria orientalis</name>
    <dbReference type="NCBI Taxonomy" id="68886"/>
    <lineage>
        <taxon>Eukaryota</taxon>
        <taxon>Sar</taxon>
        <taxon>Alveolata</taxon>
        <taxon>Apicomplexa</taxon>
        <taxon>Aconoidasida</taxon>
        <taxon>Piroplasmida</taxon>
        <taxon>Theileriidae</taxon>
        <taxon>Theileria</taxon>
    </lineage>
</organism>
<dbReference type="EMBL" id="CP056065">
    <property type="protein sequence ID" value="UKJ87621.2"/>
    <property type="molecule type" value="Genomic_DNA"/>
</dbReference>
<dbReference type="GO" id="GO:0008270">
    <property type="term" value="F:zinc ion binding"/>
    <property type="evidence" value="ECO:0007669"/>
    <property type="project" value="UniProtKB-KW"/>
</dbReference>
<dbReference type="InterPro" id="IPR013087">
    <property type="entry name" value="Znf_C2H2_type"/>
</dbReference>
<protein>
    <recommendedName>
        <fullName evidence="2">C2H2-type domain-containing protein</fullName>
    </recommendedName>
</protein>
<dbReference type="PROSITE" id="PS00028">
    <property type="entry name" value="ZINC_FINGER_C2H2_1"/>
    <property type="match status" value="1"/>
</dbReference>
<name>A0A976M5M2_THEOR</name>
<keyword evidence="1" id="KW-0863">Zinc-finger</keyword>
<proteinExistence type="predicted"/>
<reference evidence="3" key="1">
    <citation type="submission" date="2022-07" db="EMBL/GenBank/DDBJ databases">
        <title>Evaluation of T. orientalis genome assembly methods using nanopore sequencing and analysis of variation between genomes.</title>
        <authorList>
            <person name="Yam J."/>
            <person name="Micallef M.L."/>
            <person name="Liu M."/>
            <person name="Djordjevic S.P."/>
            <person name="Bogema D.R."/>
            <person name="Jenkins C."/>
        </authorList>
    </citation>
    <scope>NUCLEOTIDE SEQUENCE</scope>
    <source>
        <strain evidence="3">Fish Creek</strain>
    </source>
</reference>
<evidence type="ECO:0000259" key="2">
    <source>
        <dbReference type="PROSITE" id="PS50157"/>
    </source>
</evidence>
<keyword evidence="1" id="KW-0479">Metal-binding</keyword>
<dbReference type="AlphaFoldDB" id="A0A976M5M2"/>
<keyword evidence="1" id="KW-0862">Zinc</keyword>
<gene>
    <name evidence="3" type="ORF">MACJ_000057</name>
</gene>